<feature type="domain" description="Molybdopterin-guanine dinucleotide biosynthesis protein B (MobB)" evidence="1">
    <location>
        <begin position="3"/>
        <end position="122"/>
    </location>
</feature>
<dbReference type="SUPFAM" id="SSF52540">
    <property type="entry name" value="P-loop containing nucleoside triphosphate hydrolases"/>
    <property type="match status" value="1"/>
</dbReference>
<evidence type="ECO:0000259" key="1">
    <source>
        <dbReference type="Pfam" id="PF03205"/>
    </source>
</evidence>
<dbReference type="Gene3D" id="3.40.50.300">
    <property type="entry name" value="P-loop containing nucleotide triphosphate hydrolases"/>
    <property type="match status" value="1"/>
</dbReference>
<dbReference type="InterPro" id="IPR004435">
    <property type="entry name" value="MobB_dom"/>
</dbReference>
<dbReference type="Pfam" id="PF03205">
    <property type="entry name" value="MobB"/>
    <property type="match status" value="1"/>
</dbReference>
<dbReference type="EMBL" id="CP095072">
    <property type="protein sequence ID" value="UOQ48153.1"/>
    <property type="molecule type" value="Genomic_DNA"/>
</dbReference>
<name>A0ABY4EWB0_9BACI</name>
<dbReference type="PANTHER" id="PTHR40072:SF1">
    <property type="entry name" value="MOLYBDOPTERIN-GUANINE DINUCLEOTIDE BIOSYNTHESIS ADAPTER PROTEIN"/>
    <property type="match status" value="1"/>
</dbReference>
<organism evidence="2 3">
    <name type="scientific">Gracilibacillus caseinilyticus</name>
    <dbReference type="NCBI Taxonomy" id="2932256"/>
    <lineage>
        <taxon>Bacteria</taxon>
        <taxon>Bacillati</taxon>
        <taxon>Bacillota</taxon>
        <taxon>Bacilli</taxon>
        <taxon>Bacillales</taxon>
        <taxon>Bacillaceae</taxon>
        <taxon>Gracilibacillus</taxon>
    </lineage>
</organism>
<dbReference type="PANTHER" id="PTHR40072">
    <property type="entry name" value="MOLYBDOPTERIN-GUANINE DINUCLEOTIDE BIOSYNTHESIS ADAPTER PROTEIN-RELATED"/>
    <property type="match status" value="1"/>
</dbReference>
<sequence length="157" mass="18026">MYVIQIVGYKNSGKTTFINQWIKTLTAKGLQTATIKHHGHGGDPDILTKKDSYKHYRAGASITTVIGENQLLMTAEKDKLPLDKLLNLYQLLGTDYVFVEGFKQWPLPKIVLIRDDREDVMHQLENVQLVSRGQIEEAMKMVETNLKLFEWHIESGR</sequence>
<evidence type="ECO:0000313" key="3">
    <source>
        <dbReference type="Proteomes" id="UP000831782"/>
    </source>
</evidence>
<protein>
    <submittedName>
        <fullName evidence="2">Molybdopterin-guanine dinucleotide biosynthesis protein B</fullName>
    </submittedName>
</protein>
<gene>
    <name evidence="2" type="primary">mobB</name>
    <name evidence="2" type="ORF">MUN88_19235</name>
</gene>
<accession>A0ABY4EWB0</accession>
<dbReference type="RefSeq" id="WP_244718250.1">
    <property type="nucleotide sequence ID" value="NZ_CP095072.1"/>
</dbReference>
<dbReference type="CDD" id="cd03116">
    <property type="entry name" value="MobB"/>
    <property type="match status" value="1"/>
</dbReference>
<evidence type="ECO:0000313" key="2">
    <source>
        <dbReference type="EMBL" id="UOQ48153.1"/>
    </source>
</evidence>
<dbReference type="NCBIfam" id="TIGR00176">
    <property type="entry name" value="mobB"/>
    <property type="match status" value="1"/>
</dbReference>
<keyword evidence="3" id="KW-1185">Reference proteome</keyword>
<dbReference type="InterPro" id="IPR027417">
    <property type="entry name" value="P-loop_NTPase"/>
</dbReference>
<reference evidence="2 3" key="1">
    <citation type="submission" date="2022-04" db="EMBL/GenBank/DDBJ databases">
        <title>Gracilibacillus sp. isolated from saltern.</title>
        <authorList>
            <person name="Won M."/>
            <person name="Lee C.-M."/>
            <person name="Woen H.-Y."/>
            <person name="Kwon S.-W."/>
        </authorList>
    </citation>
    <scope>NUCLEOTIDE SEQUENCE [LARGE SCALE GENOMIC DNA]</scope>
    <source>
        <strain evidence="2 3">SSWR10-1</strain>
    </source>
</reference>
<proteinExistence type="predicted"/>
<dbReference type="Proteomes" id="UP000831782">
    <property type="component" value="Chromosome"/>
</dbReference>
<dbReference type="InterPro" id="IPR052539">
    <property type="entry name" value="MGD_biosynthesis_adapter"/>
</dbReference>